<feature type="chain" id="PRO_5017380335" description="DUF4148 domain-containing protein" evidence="2">
    <location>
        <begin position="22"/>
        <end position="92"/>
    </location>
</feature>
<reference evidence="4" key="1">
    <citation type="submission" date="2016-09" db="EMBL/GenBank/DDBJ databases">
        <authorList>
            <person name="Varghese N."/>
            <person name="Submissions S."/>
        </authorList>
    </citation>
    <scope>NUCLEOTIDE SEQUENCE [LARGE SCALE GENOMIC DNA]</scope>
    <source>
        <strain evidence="4">JS23</strain>
    </source>
</reference>
<feature type="region of interest" description="Disordered" evidence="1">
    <location>
        <begin position="48"/>
        <end position="92"/>
    </location>
</feature>
<sequence>MKKTSIALLMALCGVSGAAVAQDAGMSPAPNTVISSTDPARAADIEQRAQALQSRQGMSPVSDRSYRPSSHRHHRPMHRQSQRVTPDSGNKQ</sequence>
<evidence type="ECO:0000313" key="4">
    <source>
        <dbReference type="Proteomes" id="UP000243719"/>
    </source>
</evidence>
<name>A0A1H2PM71_9BURK</name>
<gene>
    <name evidence="3" type="ORF">SAMN05216551_103174</name>
</gene>
<evidence type="ECO:0008006" key="5">
    <source>
        <dbReference type="Google" id="ProtNLM"/>
    </source>
</evidence>
<proteinExistence type="predicted"/>
<keyword evidence="2" id="KW-0732">Signal</keyword>
<feature type="compositionally biased region" description="Basic residues" evidence="1">
    <location>
        <begin position="69"/>
        <end position="81"/>
    </location>
</feature>
<evidence type="ECO:0000313" key="3">
    <source>
        <dbReference type="EMBL" id="SDV47636.1"/>
    </source>
</evidence>
<dbReference type="OrthoDB" id="9115376at2"/>
<dbReference type="EMBL" id="FNLO01000003">
    <property type="protein sequence ID" value="SDV47636.1"/>
    <property type="molecule type" value="Genomic_DNA"/>
</dbReference>
<dbReference type="AlphaFoldDB" id="A0A1H2PM71"/>
<accession>A0A1H2PM71</accession>
<evidence type="ECO:0000256" key="1">
    <source>
        <dbReference type="SAM" id="MobiDB-lite"/>
    </source>
</evidence>
<protein>
    <recommendedName>
        <fullName evidence="5">DUF4148 domain-containing protein</fullName>
    </recommendedName>
</protein>
<dbReference type="RefSeq" id="WP_091906303.1">
    <property type="nucleotide sequence ID" value="NZ_FNLO01000003.1"/>
</dbReference>
<dbReference type="Proteomes" id="UP000243719">
    <property type="component" value="Unassembled WGS sequence"/>
</dbReference>
<feature type="compositionally biased region" description="Polar residues" evidence="1">
    <location>
        <begin position="50"/>
        <end position="59"/>
    </location>
</feature>
<feature type="signal peptide" evidence="2">
    <location>
        <begin position="1"/>
        <end position="21"/>
    </location>
</feature>
<evidence type="ECO:0000256" key="2">
    <source>
        <dbReference type="SAM" id="SignalP"/>
    </source>
</evidence>
<keyword evidence="4" id="KW-1185">Reference proteome</keyword>
<organism evidence="3 4">
    <name type="scientific">Chitinasiproducens palmae</name>
    <dbReference type="NCBI Taxonomy" id="1770053"/>
    <lineage>
        <taxon>Bacteria</taxon>
        <taxon>Pseudomonadati</taxon>
        <taxon>Pseudomonadota</taxon>
        <taxon>Betaproteobacteria</taxon>
        <taxon>Burkholderiales</taxon>
        <taxon>Burkholderiaceae</taxon>
        <taxon>Chitinasiproducens</taxon>
    </lineage>
</organism>